<evidence type="ECO:0000256" key="1">
    <source>
        <dbReference type="ARBA" id="ARBA00003279"/>
    </source>
</evidence>
<evidence type="ECO:0000313" key="10">
    <source>
        <dbReference type="EMBL" id="MBB3841282.1"/>
    </source>
</evidence>
<feature type="domain" description="Major facilitator superfamily (MFS) profile" evidence="9">
    <location>
        <begin position="8"/>
        <end position="402"/>
    </location>
</feature>
<evidence type="ECO:0000256" key="2">
    <source>
        <dbReference type="ARBA" id="ARBA00004141"/>
    </source>
</evidence>
<feature type="transmembrane region" description="Helical" evidence="8">
    <location>
        <begin position="47"/>
        <end position="67"/>
    </location>
</feature>
<comment type="similarity">
    <text evidence="3">Belongs to the major facilitator superfamily. TCR/Tet family.</text>
</comment>
<dbReference type="InterPro" id="IPR020846">
    <property type="entry name" value="MFS_dom"/>
</dbReference>
<accession>A0A7W5ZPG1</accession>
<feature type="transmembrane region" description="Helical" evidence="8">
    <location>
        <begin position="214"/>
        <end position="232"/>
    </location>
</feature>
<evidence type="ECO:0000256" key="5">
    <source>
        <dbReference type="ARBA" id="ARBA00022692"/>
    </source>
</evidence>
<reference evidence="10 11" key="1">
    <citation type="submission" date="2020-08" db="EMBL/GenBank/DDBJ databases">
        <title>Genomic Encyclopedia of Type Strains, Phase IV (KMG-IV): sequencing the most valuable type-strain genomes for metagenomic binning, comparative biology and taxonomic classification.</title>
        <authorList>
            <person name="Goeker M."/>
        </authorList>
    </citation>
    <scope>NUCLEOTIDE SEQUENCE [LARGE SCALE GENOMIC DNA]</scope>
    <source>
        <strain evidence="10 11">DSM 17976</strain>
    </source>
</reference>
<dbReference type="SUPFAM" id="SSF103473">
    <property type="entry name" value="MFS general substrate transporter"/>
    <property type="match status" value="1"/>
</dbReference>
<keyword evidence="5 8" id="KW-0812">Transmembrane</keyword>
<feature type="transmembrane region" description="Helical" evidence="8">
    <location>
        <begin position="137"/>
        <end position="159"/>
    </location>
</feature>
<sequence length="402" mass="43562">MAEKRNSALLFIFITLLIDVTGIGIIIPVFPKLITELIHGDLSQASLYGGWLTFAYSVMQFIFSPILGGLSDQYGRRPVLLASLFGFGIDYIFLGFAPSIGWLFVGRLIAGVLGASFTTAGAYIADVSPPEKRAQNFGLIGAAFGLGFIIGPMLGGLLGQYGARVPFFVSAGLALLNWLYGYFVLPESLLPENRRPFDWKRANPVGSLRHLKKYPIIFGLVIPLVLIYIAGYATQSTWTYFTMERFGWDEKWVGYSLAFVGVMAALVQGGLTRTIIPRLGNTKSIYWGLSAYGISFFMYAFANQGWMLFAITILAALGGIATPALQAIMSNEVPANEQGELRGALTSLMSLTAVVGPVMMTSLFAYFTTSAAPIIFPGAPFAMGGVLTLLSLVLVKQILSRK</sequence>
<dbReference type="Pfam" id="PF07690">
    <property type="entry name" value="MFS_1"/>
    <property type="match status" value="1"/>
</dbReference>
<dbReference type="GO" id="GO:0016020">
    <property type="term" value="C:membrane"/>
    <property type="evidence" value="ECO:0007669"/>
    <property type="project" value="UniProtKB-SubCell"/>
</dbReference>
<gene>
    <name evidence="10" type="ORF">FHS57_005304</name>
</gene>
<comment type="function">
    <text evidence="1">Resistance to tetracycline by an active tetracycline efflux. This is an energy-dependent process that decreases the accumulation of the antibiotic in whole cells. This protein functions as a metal-tetracycline/H(+) antiporter.</text>
</comment>
<dbReference type="InterPro" id="IPR005829">
    <property type="entry name" value="Sugar_transporter_CS"/>
</dbReference>
<proteinExistence type="inferred from homology"/>
<feature type="transmembrane region" description="Helical" evidence="8">
    <location>
        <begin position="104"/>
        <end position="125"/>
    </location>
</feature>
<dbReference type="PANTHER" id="PTHR23504:SF15">
    <property type="entry name" value="MAJOR FACILITATOR SUPERFAMILY (MFS) PROFILE DOMAIN-CONTAINING PROTEIN"/>
    <property type="match status" value="1"/>
</dbReference>
<keyword evidence="11" id="KW-1185">Reference proteome</keyword>
<comment type="caution">
    <text evidence="10">The sequence shown here is derived from an EMBL/GenBank/DDBJ whole genome shotgun (WGS) entry which is preliminary data.</text>
</comment>
<dbReference type="InterPro" id="IPR011701">
    <property type="entry name" value="MFS"/>
</dbReference>
<feature type="transmembrane region" description="Helical" evidence="8">
    <location>
        <begin position="79"/>
        <end position="98"/>
    </location>
</feature>
<protein>
    <submittedName>
        <fullName evidence="10">DHA1 family tetracycline resistance protein-like MFS transporter</fullName>
    </submittedName>
</protein>
<feature type="transmembrane region" description="Helical" evidence="8">
    <location>
        <begin position="252"/>
        <end position="272"/>
    </location>
</feature>
<dbReference type="Proteomes" id="UP000541352">
    <property type="component" value="Unassembled WGS sequence"/>
</dbReference>
<evidence type="ECO:0000256" key="4">
    <source>
        <dbReference type="ARBA" id="ARBA00022448"/>
    </source>
</evidence>
<dbReference type="PANTHER" id="PTHR23504">
    <property type="entry name" value="MAJOR FACILITATOR SUPERFAMILY DOMAIN-CONTAINING PROTEIN 10"/>
    <property type="match status" value="1"/>
</dbReference>
<dbReference type="Gene3D" id="1.20.1250.20">
    <property type="entry name" value="MFS general substrate transporter like domains"/>
    <property type="match status" value="1"/>
</dbReference>
<dbReference type="EMBL" id="JACIBY010000015">
    <property type="protein sequence ID" value="MBB3841282.1"/>
    <property type="molecule type" value="Genomic_DNA"/>
</dbReference>
<evidence type="ECO:0000256" key="8">
    <source>
        <dbReference type="SAM" id="Phobius"/>
    </source>
</evidence>
<dbReference type="CDD" id="cd17388">
    <property type="entry name" value="MFS_TetA"/>
    <property type="match status" value="1"/>
</dbReference>
<feature type="transmembrane region" description="Helical" evidence="8">
    <location>
        <begin position="165"/>
        <end position="185"/>
    </location>
</feature>
<dbReference type="PROSITE" id="PS50850">
    <property type="entry name" value="MFS"/>
    <property type="match status" value="1"/>
</dbReference>
<feature type="transmembrane region" description="Helical" evidence="8">
    <location>
        <begin position="348"/>
        <end position="368"/>
    </location>
</feature>
<keyword evidence="7 8" id="KW-0472">Membrane</keyword>
<feature type="transmembrane region" description="Helical" evidence="8">
    <location>
        <begin position="308"/>
        <end position="328"/>
    </location>
</feature>
<dbReference type="InterPro" id="IPR036259">
    <property type="entry name" value="MFS_trans_sf"/>
</dbReference>
<evidence type="ECO:0000313" key="11">
    <source>
        <dbReference type="Proteomes" id="UP000541352"/>
    </source>
</evidence>
<dbReference type="PROSITE" id="PS00216">
    <property type="entry name" value="SUGAR_TRANSPORT_1"/>
    <property type="match status" value="1"/>
</dbReference>
<dbReference type="RefSeq" id="WP_183978844.1">
    <property type="nucleotide sequence ID" value="NZ_JACIBY010000015.1"/>
</dbReference>
<name>A0A7W5ZPG1_9BACT</name>
<dbReference type="InterPro" id="IPR001958">
    <property type="entry name" value="Tet-R_TetA/multi-R_MdtG-like"/>
</dbReference>
<evidence type="ECO:0000256" key="7">
    <source>
        <dbReference type="ARBA" id="ARBA00023136"/>
    </source>
</evidence>
<dbReference type="GO" id="GO:0022857">
    <property type="term" value="F:transmembrane transporter activity"/>
    <property type="evidence" value="ECO:0007669"/>
    <property type="project" value="InterPro"/>
</dbReference>
<dbReference type="AlphaFoldDB" id="A0A7W5ZPG1"/>
<feature type="transmembrane region" description="Helical" evidence="8">
    <location>
        <begin position="7"/>
        <end position="27"/>
    </location>
</feature>
<keyword evidence="6 8" id="KW-1133">Transmembrane helix</keyword>
<feature type="transmembrane region" description="Helical" evidence="8">
    <location>
        <begin position="374"/>
        <end position="395"/>
    </location>
</feature>
<evidence type="ECO:0000259" key="9">
    <source>
        <dbReference type="PROSITE" id="PS50850"/>
    </source>
</evidence>
<dbReference type="PRINTS" id="PR01035">
    <property type="entry name" value="TCRTETA"/>
</dbReference>
<evidence type="ECO:0000256" key="6">
    <source>
        <dbReference type="ARBA" id="ARBA00022989"/>
    </source>
</evidence>
<feature type="transmembrane region" description="Helical" evidence="8">
    <location>
        <begin position="284"/>
        <end position="302"/>
    </location>
</feature>
<comment type="subcellular location">
    <subcellularLocation>
        <location evidence="2">Membrane</location>
        <topology evidence="2">Multi-pass membrane protein</topology>
    </subcellularLocation>
</comment>
<organism evidence="10 11">
    <name type="scientific">Runella defluvii</name>
    <dbReference type="NCBI Taxonomy" id="370973"/>
    <lineage>
        <taxon>Bacteria</taxon>
        <taxon>Pseudomonadati</taxon>
        <taxon>Bacteroidota</taxon>
        <taxon>Cytophagia</taxon>
        <taxon>Cytophagales</taxon>
        <taxon>Spirosomataceae</taxon>
        <taxon>Runella</taxon>
    </lineage>
</organism>
<evidence type="ECO:0000256" key="3">
    <source>
        <dbReference type="ARBA" id="ARBA00007520"/>
    </source>
</evidence>
<keyword evidence="4" id="KW-0813">Transport</keyword>